<dbReference type="AlphaFoldDB" id="A0A286GN13"/>
<evidence type="ECO:0000256" key="3">
    <source>
        <dbReference type="ARBA" id="ARBA00023125"/>
    </source>
</evidence>
<dbReference type="PANTHER" id="PTHR30055:SF175">
    <property type="entry name" value="HTH-TYPE TRANSCRIPTIONAL REPRESSOR KSTR2"/>
    <property type="match status" value="1"/>
</dbReference>
<keyword evidence="2" id="KW-0805">Transcription regulation</keyword>
<evidence type="ECO:0000256" key="1">
    <source>
        <dbReference type="ARBA" id="ARBA00022491"/>
    </source>
</evidence>
<dbReference type="RefSeq" id="WP_097130027.1">
    <property type="nucleotide sequence ID" value="NZ_OCNH01000006.1"/>
</dbReference>
<feature type="domain" description="HTH tetR-type" evidence="6">
    <location>
        <begin position="1"/>
        <end position="59"/>
    </location>
</feature>
<feature type="DNA-binding region" description="H-T-H motif" evidence="5">
    <location>
        <begin position="22"/>
        <end position="41"/>
    </location>
</feature>
<dbReference type="EMBL" id="OCNH01000006">
    <property type="protein sequence ID" value="SOD96566.1"/>
    <property type="molecule type" value="Genomic_DNA"/>
</dbReference>
<sequence length="219" mass="25801">MKERILEEAERLFWKYGVRSVTMEDIARNLGISKKTIYQHFSDKEQILYQVIESKIGRNLSEMNCMVVEMANPVEELLSVLNMMQRNADHVSPNLLIDVKRYYPQAFTLFSKYKEDAIMRSILENIQKGISQGLYRDDISPAILARLRVEQIELAFDNEIFPTDQYSMHDIQYELIHHFVRGMLTEKGFTIYNQYVNQYNHEVKVYKKDGSDLAARLTE</sequence>
<dbReference type="PRINTS" id="PR00455">
    <property type="entry name" value="HTHTETR"/>
</dbReference>
<dbReference type="Proteomes" id="UP000219452">
    <property type="component" value="Unassembled WGS sequence"/>
</dbReference>
<dbReference type="InterPro" id="IPR001647">
    <property type="entry name" value="HTH_TetR"/>
</dbReference>
<reference evidence="8" key="1">
    <citation type="submission" date="2017-09" db="EMBL/GenBank/DDBJ databases">
        <authorList>
            <person name="Varghese N."/>
            <person name="Submissions S."/>
        </authorList>
    </citation>
    <scope>NUCLEOTIDE SEQUENCE [LARGE SCALE GENOMIC DNA]</scope>
    <source>
        <strain evidence="8">DSM 29961</strain>
    </source>
</reference>
<protein>
    <submittedName>
        <fullName evidence="7">Transcriptional regulator, TetR family</fullName>
    </submittedName>
</protein>
<dbReference type="PANTHER" id="PTHR30055">
    <property type="entry name" value="HTH-TYPE TRANSCRIPTIONAL REGULATOR RUTR"/>
    <property type="match status" value="1"/>
</dbReference>
<dbReference type="Pfam" id="PF00440">
    <property type="entry name" value="TetR_N"/>
    <property type="match status" value="1"/>
</dbReference>
<dbReference type="SUPFAM" id="SSF46689">
    <property type="entry name" value="Homeodomain-like"/>
    <property type="match status" value="1"/>
</dbReference>
<keyword evidence="3 5" id="KW-0238">DNA-binding</keyword>
<evidence type="ECO:0000313" key="7">
    <source>
        <dbReference type="EMBL" id="SOD96566.1"/>
    </source>
</evidence>
<evidence type="ECO:0000313" key="8">
    <source>
        <dbReference type="Proteomes" id="UP000219452"/>
    </source>
</evidence>
<evidence type="ECO:0000259" key="6">
    <source>
        <dbReference type="PROSITE" id="PS50977"/>
    </source>
</evidence>
<organism evidence="7 8">
    <name type="scientific">Spirosoma fluviale</name>
    <dbReference type="NCBI Taxonomy" id="1597977"/>
    <lineage>
        <taxon>Bacteria</taxon>
        <taxon>Pseudomonadati</taxon>
        <taxon>Bacteroidota</taxon>
        <taxon>Cytophagia</taxon>
        <taxon>Cytophagales</taxon>
        <taxon>Cytophagaceae</taxon>
        <taxon>Spirosoma</taxon>
    </lineage>
</organism>
<keyword evidence="8" id="KW-1185">Reference proteome</keyword>
<dbReference type="PROSITE" id="PS50977">
    <property type="entry name" value="HTH_TETR_2"/>
    <property type="match status" value="1"/>
</dbReference>
<keyword evidence="1" id="KW-0678">Repressor</keyword>
<keyword evidence="4" id="KW-0804">Transcription</keyword>
<name>A0A286GN13_9BACT</name>
<evidence type="ECO:0000256" key="2">
    <source>
        <dbReference type="ARBA" id="ARBA00023015"/>
    </source>
</evidence>
<accession>A0A286GN13</accession>
<proteinExistence type="predicted"/>
<dbReference type="Gene3D" id="1.10.357.10">
    <property type="entry name" value="Tetracycline Repressor, domain 2"/>
    <property type="match status" value="1"/>
</dbReference>
<dbReference type="InterPro" id="IPR050109">
    <property type="entry name" value="HTH-type_TetR-like_transc_reg"/>
</dbReference>
<dbReference type="InterPro" id="IPR009057">
    <property type="entry name" value="Homeodomain-like_sf"/>
</dbReference>
<gene>
    <name evidence="7" type="ORF">SAMN06269250_5362</name>
</gene>
<dbReference type="OrthoDB" id="881297at2"/>
<dbReference type="GO" id="GO:0000976">
    <property type="term" value="F:transcription cis-regulatory region binding"/>
    <property type="evidence" value="ECO:0007669"/>
    <property type="project" value="TreeGrafter"/>
</dbReference>
<evidence type="ECO:0000256" key="4">
    <source>
        <dbReference type="ARBA" id="ARBA00023163"/>
    </source>
</evidence>
<evidence type="ECO:0000256" key="5">
    <source>
        <dbReference type="PROSITE-ProRule" id="PRU00335"/>
    </source>
</evidence>
<dbReference type="GO" id="GO:0003700">
    <property type="term" value="F:DNA-binding transcription factor activity"/>
    <property type="evidence" value="ECO:0007669"/>
    <property type="project" value="TreeGrafter"/>
</dbReference>